<dbReference type="PANTHER" id="PTHR35324:SF5">
    <property type="entry name" value="BHLH DOMAIN-CONTAINING PROTEIN"/>
    <property type="match status" value="1"/>
</dbReference>
<accession>A0A9Q0G790</accession>
<gene>
    <name evidence="2" type="ORF">Tsubulata_024556</name>
</gene>
<evidence type="ECO:0000256" key="1">
    <source>
        <dbReference type="SAM" id="MobiDB-lite"/>
    </source>
</evidence>
<comment type="caution">
    <text evidence="2">The sequence shown here is derived from an EMBL/GenBank/DDBJ whole genome shotgun (WGS) entry which is preliminary data.</text>
</comment>
<protein>
    <submittedName>
        <fullName evidence="2">Uncharacterized protein</fullName>
    </submittedName>
</protein>
<evidence type="ECO:0000313" key="3">
    <source>
        <dbReference type="Proteomes" id="UP001141552"/>
    </source>
</evidence>
<name>A0A9Q0G790_9ROSI</name>
<feature type="region of interest" description="Disordered" evidence="1">
    <location>
        <begin position="81"/>
        <end position="101"/>
    </location>
</feature>
<reference evidence="2" key="2">
    <citation type="journal article" date="2023" name="Plants (Basel)">
        <title>Annotation of the Turnera subulata (Passifloraceae) Draft Genome Reveals the S-Locus Evolved after the Divergence of Turneroideae from Passifloroideae in a Stepwise Manner.</title>
        <authorList>
            <person name="Henning P.M."/>
            <person name="Roalson E.H."/>
            <person name="Mir W."/>
            <person name="McCubbin A.G."/>
            <person name="Shore J.S."/>
        </authorList>
    </citation>
    <scope>NUCLEOTIDE SEQUENCE</scope>
    <source>
        <strain evidence="2">F60SS</strain>
    </source>
</reference>
<proteinExistence type="predicted"/>
<dbReference type="AlphaFoldDB" id="A0A9Q0G790"/>
<organism evidence="2 3">
    <name type="scientific">Turnera subulata</name>
    <dbReference type="NCBI Taxonomy" id="218843"/>
    <lineage>
        <taxon>Eukaryota</taxon>
        <taxon>Viridiplantae</taxon>
        <taxon>Streptophyta</taxon>
        <taxon>Embryophyta</taxon>
        <taxon>Tracheophyta</taxon>
        <taxon>Spermatophyta</taxon>
        <taxon>Magnoliopsida</taxon>
        <taxon>eudicotyledons</taxon>
        <taxon>Gunneridae</taxon>
        <taxon>Pentapetalae</taxon>
        <taxon>rosids</taxon>
        <taxon>fabids</taxon>
        <taxon>Malpighiales</taxon>
        <taxon>Passifloraceae</taxon>
        <taxon>Turnera</taxon>
    </lineage>
</organism>
<feature type="region of interest" description="Disordered" evidence="1">
    <location>
        <begin position="1"/>
        <end position="37"/>
    </location>
</feature>
<dbReference type="PANTHER" id="PTHR35324">
    <property type="entry name" value="BNAA08G03750D PROTEIN"/>
    <property type="match status" value="1"/>
</dbReference>
<reference evidence="2" key="1">
    <citation type="submission" date="2022-02" db="EMBL/GenBank/DDBJ databases">
        <authorList>
            <person name="Henning P.M."/>
            <person name="McCubbin A.G."/>
            <person name="Shore J.S."/>
        </authorList>
    </citation>
    <scope>NUCLEOTIDE SEQUENCE</scope>
    <source>
        <strain evidence="2">F60SS</strain>
        <tissue evidence="2">Leaves</tissue>
    </source>
</reference>
<sequence>MAFMISKTHHQSFSSEAEKLRLNHPEEEADTQPVSTPISRELHLLKSSSNSKALDKQVILRRIRHRKSLNKVRNAFQELVMKGSAPNQQNWMDPDDSFSSP</sequence>
<feature type="compositionally biased region" description="Basic and acidic residues" evidence="1">
    <location>
        <begin position="16"/>
        <end position="26"/>
    </location>
</feature>
<evidence type="ECO:0000313" key="2">
    <source>
        <dbReference type="EMBL" id="KAJ4843710.1"/>
    </source>
</evidence>
<keyword evidence="3" id="KW-1185">Reference proteome</keyword>
<feature type="compositionally biased region" description="Polar residues" evidence="1">
    <location>
        <begin position="85"/>
        <end position="101"/>
    </location>
</feature>
<dbReference type="OrthoDB" id="1727538at2759"/>
<dbReference type="Proteomes" id="UP001141552">
    <property type="component" value="Unassembled WGS sequence"/>
</dbReference>
<dbReference type="EMBL" id="JAKUCV010002171">
    <property type="protein sequence ID" value="KAJ4843710.1"/>
    <property type="molecule type" value="Genomic_DNA"/>
</dbReference>